<sequence length="37" mass="4182">MRAMAELLEPDSIYYMKESGTVKPSAVASTQYAWLKD</sequence>
<dbReference type="EMBL" id="CAADHY010000015">
    <property type="protein sequence ID" value="VFR21744.1"/>
    <property type="molecule type" value="Genomic_DNA"/>
</dbReference>
<accession>A0A484P705</accession>
<gene>
    <name evidence="1" type="ORF">AMP9_4073</name>
</gene>
<protein>
    <submittedName>
        <fullName evidence="1">Uncharacterized protein</fullName>
    </submittedName>
</protein>
<organism evidence="1">
    <name type="scientific">plant metagenome</name>
    <dbReference type="NCBI Taxonomy" id="1297885"/>
    <lineage>
        <taxon>unclassified sequences</taxon>
        <taxon>metagenomes</taxon>
        <taxon>organismal metagenomes</taxon>
    </lineage>
</organism>
<name>A0A484P705_9ZZZZ</name>
<proteinExistence type="predicted"/>
<reference evidence="1" key="1">
    <citation type="submission" date="2019-03" db="EMBL/GenBank/DDBJ databases">
        <authorList>
            <person name="Danneels B."/>
        </authorList>
    </citation>
    <scope>NUCLEOTIDE SEQUENCE</scope>
</reference>
<dbReference type="AlphaFoldDB" id="A0A484P705"/>
<evidence type="ECO:0000313" key="1">
    <source>
        <dbReference type="EMBL" id="VFR21744.1"/>
    </source>
</evidence>